<gene>
    <name evidence="2" type="ORF">LTR16_002075</name>
</gene>
<dbReference type="PANTHER" id="PTHR28058">
    <property type="entry name" value="37S RIBOSOMAL PROTEIN MRP51, MITOCHONDRIAL"/>
    <property type="match status" value="1"/>
</dbReference>
<evidence type="ECO:0000256" key="1">
    <source>
        <dbReference type="SAM" id="MobiDB-lite"/>
    </source>
</evidence>
<feature type="compositionally biased region" description="Low complexity" evidence="1">
    <location>
        <begin position="11"/>
        <end position="20"/>
    </location>
</feature>
<proteinExistence type="predicted"/>
<protein>
    <submittedName>
        <fullName evidence="2">Uncharacterized protein</fullName>
    </submittedName>
</protein>
<dbReference type="InterPro" id="IPR016712">
    <property type="entry name" value="Rbsml_bS1m-like"/>
</dbReference>
<feature type="non-terminal residue" evidence="2">
    <location>
        <position position="226"/>
    </location>
</feature>
<organism evidence="2 3">
    <name type="scientific">Cryomyces antarcticus</name>
    <dbReference type="NCBI Taxonomy" id="329879"/>
    <lineage>
        <taxon>Eukaryota</taxon>
        <taxon>Fungi</taxon>
        <taxon>Dikarya</taxon>
        <taxon>Ascomycota</taxon>
        <taxon>Pezizomycotina</taxon>
        <taxon>Dothideomycetes</taxon>
        <taxon>Dothideomycetes incertae sedis</taxon>
        <taxon>Cryomyces</taxon>
    </lineage>
</organism>
<dbReference type="EMBL" id="JAVRRA010000146">
    <property type="protein sequence ID" value="KAK5291725.1"/>
    <property type="molecule type" value="Genomic_DNA"/>
</dbReference>
<comment type="caution">
    <text evidence="2">The sequence shown here is derived from an EMBL/GenBank/DDBJ whole genome shotgun (WGS) entry which is preliminary data.</text>
</comment>
<dbReference type="PANTHER" id="PTHR28058:SF1">
    <property type="entry name" value="SMALL RIBOSOMAL SUBUNIT PROTEIN BS1M"/>
    <property type="match status" value="1"/>
</dbReference>
<accession>A0ABR0M7R1</accession>
<keyword evidence="3" id="KW-1185">Reference proteome</keyword>
<evidence type="ECO:0000313" key="3">
    <source>
        <dbReference type="Proteomes" id="UP001357485"/>
    </source>
</evidence>
<sequence>MSRSATSPTARLLRSSRLFSLPPPLPRPGHDLTTAAGAVRNSDTATLPYPTIQAIVTPQSSLSRGDWGLKRPLPLRSTTNTSTPALRITVLDTIEHVTDYQSAGDHTRTLHKWQELNMPMSVHGARKQVSRGGSVKSVFETDIDNTDRVESSNPRAPTAERWKYDGPWLGGMTEGEFQEYVQKGISHRKTEFTAYVKQHIREKILSDRRREHRTEGRDWNDEVDGV</sequence>
<dbReference type="Proteomes" id="UP001357485">
    <property type="component" value="Unassembled WGS sequence"/>
</dbReference>
<name>A0ABR0M7R1_9PEZI</name>
<feature type="region of interest" description="Disordered" evidence="1">
    <location>
        <begin position="1"/>
        <end position="29"/>
    </location>
</feature>
<evidence type="ECO:0000313" key="2">
    <source>
        <dbReference type="EMBL" id="KAK5291725.1"/>
    </source>
</evidence>
<reference evidence="2 3" key="1">
    <citation type="submission" date="2023-08" db="EMBL/GenBank/DDBJ databases">
        <title>Black Yeasts Isolated from many extreme environments.</title>
        <authorList>
            <person name="Coleine C."/>
            <person name="Stajich J.E."/>
            <person name="Selbmann L."/>
        </authorList>
    </citation>
    <scope>NUCLEOTIDE SEQUENCE [LARGE SCALE GENOMIC DNA]</scope>
    <source>
        <strain evidence="2 3">CCFEE 536</strain>
    </source>
</reference>
<dbReference type="Pfam" id="PF11709">
    <property type="entry name" value="Mit_ribos_Mrp51"/>
    <property type="match status" value="1"/>
</dbReference>